<feature type="signal peptide" evidence="1">
    <location>
        <begin position="1"/>
        <end position="21"/>
    </location>
</feature>
<organism evidence="2 3">
    <name type="scientific">Lacibacter sediminis</name>
    <dbReference type="NCBI Taxonomy" id="2760713"/>
    <lineage>
        <taxon>Bacteria</taxon>
        <taxon>Pseudomonadati</taxon>
        <taxon>Bacteroidota</taxon>
        <taxon>Chitinophagia</taxon>
        <taxon>Chitinophagales</taxon>
        <taxon>Chitinophagaceae</taxon>
        <taxon>Lacibacter</taxon>
    </lineage>
</organism>
<evidence type="ECO:0000256" key="1">
    <source>
        <dbReference type="SAM" id="SignalP"/>
    </source>
</evidence>
<feature type="chain" id="PRO_5029000292" evidence="1">
    <location>
        <begin position="22"/>
        <end position="654"/>
    </location>
</feature>
<dbReference type="Proteomes" id="UP000515344">
    <property type="component" value="Chromosome"/>
</dbReference>
<proteinExistence type="predicted"/>
<reference evidence="3" key="1">
    <citation type="submission" date="2020-08" db="EMBL/GenBank/DDBJ databases">
        <title>Lacibacter sp. S13-6-6 genome sequencing.</title>
        <authorList>
            <person name="Jin L."/>
        </authorList>
    </citation>
    <scope>NUCLEOTIDE SEQUENCE [LARGE SCALE GENOMIC DNA]</scope>
    <source>
        <strain evidence="3">S13-6-6</strain>
    </source>
</reference>
<name>A0A7G5XEY4_9BACT</name>
<dbReference type="KEGG" id="lacs:H4075_18465"/>
<dbReference type="SUPFAM" id="SSF49299">
    <property type="entry name" value="PKD domain"/>
    <property type="match status" value="1"/>
</dbReference>
<gene>
    <name evidence="2" type="ORF">H4075_18465</name>
</gene>
<dbReference type="InterPro" id="IPR035986">
    <property type="entry name" value="PKD_dom_sf"/>
</dbReference>
<dbReference type="InterPro" id="IPR026444">
    <property type="entry name" value="Secre_tail"/>
</dbReference>
<dbReference type="RefSeq" id="WP_182802299.1">
    <property type="nucleotide sequence ID" value="NZ_CP060007.1"/>
</dbReference>
<protein>
    <submittedName>
        <fullName evidence="2">T9SS type A sorting domain-containing protein</fullName>
    </submittedName>
</protein>
<accession>A0A7G5XEY4</accession>
<evidence type="ECO:0000313" key="3">
    <source>
        <dbReference type="Proteomes" id="UP000515344"/>
    </source>
</evidence>
<keyword evidence="3" id="KW-1185">Reference proteome</keyword>
<keyword evidence="1" id="KW-0732">Signal</keyword>
<dbReference type="AlphaFoldDB" id="A0A7G5XEY4"/>
<dbReference type="EMBL" id="CP060007">
    <property type="protein sequence ID" value="QNA44037.1"/>
    <property type="molecule type" value="Genomic_DNA"/>
</dbReference>
<sequence length="654" mass="72065">MKQLLLSLFLVLALTNQTLTAQITTAQIKARFGVEADLRSNFYNGFLQVGNDDWFSQNNIVGLGVGEFIIDTTGAAAILAAYNSQPATRNYPFFRNMRYPQFHVLNGMLLIDGIFIRDHHGDDSTIFASGSNKNGMNPNTWTTPVSQSVPDKNEILDMFMHVRRDGDGTETNDSLWLFGGVSIENTTGNRYFDFEMYQTDIYYDKPNLNFKGYGPDDGHTSWKFDASGNILSAGDIILTAEYSSSNLSMVEARIWVHKDALLITPTAFNWAGTFDGASAGATYGYAGITPKTAGAFYNGLQSVNSTWAGPFKLVLGSQTVVDTYTARQFMEFSVNLSKLGLDPLVREGDVCGLPFRRILVKSRASTSFTAELKDFVGPFSFFRAPSAQIETDFPVLCPSGVAEVYVTNPLTTSVYNWTTIGGNIVGPTSGDRITASMAGTYIVSQTLMDSCGTVYATDTVTITQYAACEVLAGKPYNFNAKLQGKSGMISWNSDSEEGIAYFQVERSANGTDYTSVGNRISPRSGGAYSELDDLVNFRSTEVFYRLKYVGSGGQVFYTNAIRLFIRRNNGFELVVSPNPATNLFRINFTSDRNQTAEINITNSVGSAVYRSIEQVNVGINEWMITEPAKWSPGQYVIQCKVGDEIFRKRIIVSH</sequence>
<evidence type="ECO:0000313" key="2">
    <source>
        <dbReference type="EMBL" id="QNA44037.1"/>
    </source>
</evidence>
<dbReference type="NCBIfam" id="TIGR04183">
    <property type="entry name" value="Por_Secre_tail"/>
    <property type="match status" value="1"/>
</dbReference>